<proteinExistence type="predicted"/>
<reference evidence="2 3" key="1">
    <citation type="submission" date="2019-05" db="EMBL/GenBank/DDBJ databases">
        <title>Emergence of the Ug99 lineage of the wheat stem rust pathogen through somatic hybridization.</title>
        <authorList>
            <person name="Li F."/>
            <person name="Upadhyaya N.M."/>
            <person name="Sperschneider J."/>
            <person name="Matny O."/>
            <person name="Nguyen-Phuc H."/>
            <person name="Mago R."/>
            <person name="Raley C."/>
            <person name="Miller M.E."/>
            <person name="Silverstein K.A.T."/>
            <person name="Henningsen E."/>
            <person name="Hirsch C.D."/>
            <person name="Visser B."/>
            <person name="Pretorius Z.A."/>
            <person name="Steffenson B.J."/>
            <person name="Schwessinger B."/>
            <person name="Dodds P.N."/>
            <person name="Figueroa M."/>
        </authorList>
    </citation>
    <scope>NUCLEOTIDE SEQUENCE [LARGE SCALE GENOMIC DNA]</scope>
    <source>
        <strain evidence="2">21-0</strain>
    </source>
</reference>
<keyword evidence="3" id="KW-1185">Reference proteome</keyword>
<feature type="chain" id="PRO_5022698976" evidence="1">
    <location>
        <begin position="20"/>
        <end position="108"/>
    </location>
</feature>
<dbReference type="AlphaFoldDB" id="A0A5B0PXR2"/>
<keyword evidence="1" id="KW-0732">Signal</keyword>
<accession>A0A5B0PXR2</accession>
<dbReference type="EMBL" id="VSWC01000040">
    <property type="protein sequence ID" value="KAA1105693.1"/>
    <property type="molecule type" value="Genomic_DNA"/>
</dbReference>
<name>A0A5B0PXR2_PUCGR</name>
<evidence type="ECO:0000313" key="3">
    <source>
        <dbReference type="Proteomes" id="UP000324748"/>
    </source>
</evidence>
<comment type="caution">
    <text evidence="2">The sequence shown here is derived from an EMBL/GenBank/DDBJ whole genome shotgun (WGS) entry which is preliminary data.</text>
</comment>
<sequence>METSLKLIILILCKGYCLSATSPSNIPPIEDSVMYEPRPAIFEANSQGLNIRYDPGWHRSVSPLFPSASHFQPDRPFSYPPAESSPIRQTLDLLGELFRSTEYEWRTV</sequence>
<dbReference type="Proteomes" id="UP000324748">
    <property type="component" value="Unassembled WGS sequence"/>
</dbReference>
<protein>
    <submittedName>
        <fullName evidence="2">Uncharacterized protein</fullName>
    </submittedName>
</protein>
<evidence type="ECO:0000313" key="2">
    <source>
        <dbReference type="EMBL" id="KAA1105693.1"/>
    </source>
</evidence>
<feature type="signal peptide" evidence="1">
    <location>
        <begin position="1"/>
        <end position="19"/>
    </location>
</feature>
<gene>
    <name evidence="2" type="ORF">PGT21_015890</name>
</gene>
<organism evidence="2 3">
    <name type="scientific">Puccinia graminis f. sp. tritici</name>
    <dbReference type="NCBI Taxonomy" id="56615"/>
    <lineage>
        <taxon>Eukaryota</taxon>
        <taxon>Fungi</taxon>
        <taxon>Dikarya</taxon>
        <taxon>Basidiomycota</taxon>
        <taxon>Pucciniomycotina</taxon>
        <taxon>Pucciniomycetes</taxon>
        <taxon>Pucciniales</taxon>
        <taxon>Pucciniaceae</taxon>
        <taxon>Puccinia</taxon>
    </lineage>
</organism>
<evidence type="ECO:0000256" key="1">
    <source>
        <dbReference type="SAM" id="SignalP"/>
    </source>
</evidence>